<keyword evidence="7 10" id="KW-0472">Membrane</keyword>
<dbReference type="EMBL" id="BMIY01000001">
    <property type="protein sequence ID" value="GGG48516.1"/>
    <property type="molecule type" value="Genomic_DNA"/>
</dbReference>
<keyword evidence="11" id="KW-0282">Flagellum</keyword>
<keyword evidence="8 10" id="KW-0975">Bacterial flagellum</keyword>
<proteinExistence type="inferred from homology"/>
<name>A0A917GJT5_9GAMM</name>
<keyword evidence="12" id="KW-1185">Reference proteome</keyword>
<comment type="subcellular location">
    <subcellularLocation>
        <location evidence="10">Cell membrane</location>
        <topology evidence="10">Multi-pass membrane protein</topology>
    </subcellularLocation>
    <subcellularLocation>
        <location evidence="10">Bacterial flagellum basal body</location>
    </subcellularLocation>
</comment>
<dbReference type="NCBIfam" id="TIGR01400">
    <property type="entry name" value="fliR"/>
    <property type="match status" value="1"/>
</dbReference>
<dbReference type="AlphaFoldDB" id="A0A917GJT5"/>
<keyword evidence="11" id="KW-0966">Cell projection</keyword>
<comment type="function">
    <text evidence="1 10">Role in flagellar biosynthesis.</text>
</comment>
<evidence type="ECO:0000256" key="9">
    <source>
        <dbReference type="NCBIfam" id="TIGR01400"/>
    </source>
</evidence>
<dbReference type="InterPro" id="IPR006303">
    <property type="entry name" value="FliR"/>
</dbReference>
<dbReference type="PANTHER" id="PTHR30065">
    <property type="entry name" value="FLAGELLAR BIOSYNTHETIC PROTEIN FLIR"/>
    <property type="match status" value="1"/>
</dbReference>
<dbReference type="RefSeq" id="WP_068812577.1">
    <property type="nucleotide sequence ID" value="NZ_BMIY01000001.1"/>
</dbReference>
<protein>
    <recommendedName>
        <fullName evidence="3 9">Flagellar biosynthetic protein FliR</fullName>
    </recommendedName>
</protein>
<dbReference type="GO" id="GO:0009425">
    <property type="term" value="C:bacterial-type flagellum basal body"/>
    <property type="evidence" value="ECO:0007669"/>
    <property type="project" value="UniProtKB-SubCell"/>
</dbReference>
<feature type="transmembrane region" description="Helical" evidence="10">
    <location>
        <begin position="213"/>
        <end position="233"/>
    </location>
</feature>
<dbReference type="PRINTS" id="PR00953">
    <property type="entry name" value="TYPE3IMRPROT"/>
</dbReference>
<evidence type="ECO:0000256" key="8">
    <source>
        <dbReference type="ARBA" id="ARBA00023143"/>
    </source>
</evidence>
<evidence type="ECO:0000256" key="1">
    <source>
        <dbReference type="ARBA" id="ARBA00002578"/>
    </source>
</evidence>
<dbReference type="GO" id="GO:0005886">
    <property type="term" value="C:plasma membrane"/>
    <property type="evidence" value="ECO:0007669"/>
    <property type="project" value="UniProtKB-SubCell"/>
</dbReference>
<dbReference type="OrthoDB" id="9797790at2"/>
<dbReference type="GO" id="GO:0006605">
    <property type="term" value="P:protein targeting"/>
    <property type="evidence" value="ECO:0007669"/>
    <property type="project" value="UniProtKB-UniRule"/>
</dbReference>
<evidence type="ECO:0000256" key="2">
    <source>
        <dbReference type="ARBA" id="ARBA00009772"/>
    </source>
</evidence>
<feature type="transmembrane region" description="Helical" evidence="10">
    <location>
        <begin position="39"/>
        <end position="58"/>
    </location>
</feature>
<evidence type="ECO:0000313" key="12">
    <source>
        <dbReference type="Proteomes" id="UP000627715"/>
    </source>
</evidence>
<keyword evidence="11" id="KW-0969">Cilium</keyword>
<dbReference type="PANTHER" id="PTHR30065:SF8">
    <property type="entry name" value="FLAGELLAR BIOSYNTHETIC PROTEIN FLIR"/>
    <property type="match status" value="1"/>
</dbReference>
<keyword evidence="6 10" id="KW-1133">Transmembrane helix</keyword>
<evidence type="ECO:0000256" key="3">
    <source>
        <dbReference type="ARBA" id="ARBA00021717"/>
    </source>
</evidence>
<reference evidence="11" key="2">
    <citation type="submission" date="2020-09" db="EMBL/GenBank/DDBJ databases">
        <authorList>
            <person name="Sun Q."/>
            <person name="Zhou Y."/>
        </authorList>
    </citation>
    <scope>NUCLEOTIDE SEQUENCE</scope>
    <source>
        <strain evidence="11">CGMCC 1.15425</strain>
    </source>
</reference>
<evidence type="ECO:0000313" key="11">
    <source>
        <dbReference type="EMBL" id="GGG48516.1"/>
    </source>
</evidence>
<comment type="caution">
    <text evidence="11">The sequence shown here is derived from an EMBL/GenBank/DDBJ whole genome shotgun (WGS) entry which is preliminary data.</text>
</comment>
<feature type="transmembrane region" description="Helical" evidence="10">
    <location>
        <begin position="70"/>
        <end position="98"/>
    </location>
</feature>
<evidence type="ECO:0000256" key="7">
    <source>
        <dbReference type="ARBA" id="ARBA00023136"/>
    </source>
</evidence>
<dbReference type="InterPro" id="IPR002010">
    <property type="entry name" value="T3SS_IM_R"/>
</dbReference>
<accession>A0A917GJT5</accession>
<sequence length="256" mass="28460">MNLLADEIFIWVSQWMLPFIRVGSFMMMAPVFGSDFVPIRVRLILALAISLFVAPLLPPAPPMDALSASMIVIVLQQVLIGILMGFFLQMVFQVFVLLGQMIAMQMGLGFASMMDPANGVNVPILSTFYLMFVTLLFLTLDGHLIMIDVLVQSFTRYPVSDPWFDGSLILEVISTMSWLFASAMGMALPAVTALLMSNLAFGIMTRAAPQMNVFALGFPVALMFGLFLIWLMFTLTAEFAEGLFLEAFMRMRSVFN</sequence>
<feature type="transmembrane region" description="Helical" evidence="10">
    <location>
        <begin position="178"/>
        <end position="201"/>
    </location>
</feature>
<evidence type="ECO:0000256" key="4">
    <source>
        <dbReference type="ARBA" id="ARBA00022475"/>
    </source>
</evidence>
<dbReference type="Proteomes" id="UP000627715">
    <property type="component" value="Unassembled WGS sequence"/>
</dbReference>
<keyword evidence="4 10" id="KW-1003">Cell membrane</keyword>
<evidence type="ECO:0000256" key="5">
    <source>
        <dbReference type="ARBA" id="ARBA00022692"/>
    </source>
</evidence>
<evidence type="ECO:0000256" key="6">
    <source>
        <dbReference type="ARBA" id="ARBA00022989"/>
    </source>
</evidence>
<evidence type="ECO:0000256" key="10">
    <source>
        <dbReference type="RuleBase" id="RU362071"/>
    </source>
</evidence>
<dbReference type="GO" id="GO:0044780">
    <property type="term" value="P:bacterial-type flagellum assembly"/>
    <property type="evidence" value="ECO:0007669"/>
    <property type="project" value="UniProtKB-UniRule"/>
</dbReference>
<comment type="similarity">
    <text evidence="2 10">Belongs to the FliR/MopE/SpaR family.</text>
</comment>
<gene>
    <name evidence="11" type="primary">fliR</name>
    <name evidence="11" type="ORF">GCM10011403_01990</name>
</gene>
<reference evidence="11" key="1">
    <citation type="journal article" date="2014" name="Int. J. Syst. Evol. Microbiol.">
        <title>Complete genome sequence of Corynebacterium casei LMG S-19264T (=DSM 44701T), isolated from a smear-ripened cheese.</title>
        <authorList>
            <consortium name="US DOE Joint Genome Institute (JGI-PGF)"/>
            <person name="Walter F."/>
            <person name="Albersmeier A."/>
            <person name="Kalinowski J."/>
            <person name="Ruckert C."/>
        </authorList>
    </citation>
    <scope>NUCLEOTIDE SEQUENCE</scope>
    <source>
        <strain evidence="11">CGMCC 1.15425</strain>
    </source>
</reference>
<feature type="transmembrane region" description="Helical" evidence="10">
    <location>
        <begin position="12"/>
        <end position="32"/>
    </location>
</feature>
<organism evidence="11 12">
    <name type="scientific">Pseudohongiella nitratireducens</name>
    <dbReference type="NCBI Taxonomy" id="1768907"/>
    <lineage>
        <taxon>Bacteria</taxon>
        <taxon>Pseudomonadati</taxon>
        <taxon>Pseudomonadota</taxon>
        <taxon>Gammaproteobacteria</taxon>
        <taxon>Pseudomonadales</taxon>
        <taxon>Pseudohongiellaceae</taxon>
        <taxon>Pseudohongiella</taxon>
    </lineage>
</organism>
<dbReference type="Pfam" id="PF01311">
    <property type="entry name" value="Bac_export_1"/>
    <property type="match status" value="1"/>
</dbReference>
<keyword evidence="5 10" id="KW-0812">Transmembrane</keyword>
<feature type="transmembrane region" description="Helical" evidence="10">
    <location>
        <begin position="119"/>
        <end position="140"/>
    </location>
</feature>